<feature type="compositionally biased region" description="Basic and acidic residues" evidence="1">
    <location>
        <begin position="526"/>
        <end position="545"/>
    </location>
</feature>
<keyword evidence="3" id="KW-1185">Reference proteome</keyword>
<feature type="compositionally biased region" description="Basic and acidic residues" evidence="1">
    <location>
        <begin position="611"/>
        <end position="622"/>
    </location>
</feature>
<feature type="region of interest" description="Disordered" evidence="1">
    <location>
        <begin position="22"/>
        <end position="47"/>
    </location>
</feature>
<feature type="compositionally biased region" description="Low complexity" evidence="1">
    <location>
        <begin position="348"/>
        <end position="360"/>
    </location>
</feature>
<feature type="compositionally biased region" description="Basic and acidic residues" evidence="1">
    <location>
        <begin position="449"/>
        <end position="479"/>
    </location>
</feature>
<protein>
    <submittedName>
        <fullName evidence="2">Uncharacterized protein</fullName>
    </submittedName>
</protein>
<gene>
    <name evidence="2" type="ORF">DUNSADRAFT_9025</name>
</gene>
<evidence type="ECO:0000313" key="2">
    <source>
        <dbReference type="EMBL" id="KAF5834324.1"/>
    </source>
</evidence>
<feature type="compositionally biased region" description="Gly residues" evidence="1">
    <location>
        <begin position="480"/>
        <end position="489"/>
    </location>
</feature>
<proteinExistence type="predicted"/>
<feature type="compositionally biased region" description="Basic and acidic residues" evidence="1">
    <location>
        <begin position="295"/>
        <end position="317"/>
    </location>
</feature>
<dbReference type="Proteomes" id="UP000815325">
    <property type="component" value="Unassembled WGS sequence"/>
</dbReference>
<name>A0ABQ7GID0_DUNSA</name>
<feature type="compositionally biased region" description="Pro residues" evidence="1">
    <location>
        <begin position="30"/>
        <end position="46"/>
    </location>
</feature>
<dbReference type="EMBL" id="MU069763">
    <property type="protein sequence ID" value="KAF5834324.1"/>
    <property type="molecule type" value="Genomic_DNA"/>
</dbReference>
<feature type="compositionally biased region" description="Basic and acidic residues" evidence="1">
    <location>
        <begin position="655"/>
        <end position="667"/>
    </location>
</feature>
<feature type="compositionally biased region" description="Basic and acidic residues" evidence="1">
    <location>
        <begin position="337"/>
        <end position="347"/>
    </location>
</feature>
<accession>A0ABQ7GID0</accession>
<feature type="compositionally biased region" description="Basic and acidic residues" evidence="1">
    <location>
        <begin position="256"/>
        <end position="279"/>
    </location>
</feature>
<evidence type="ECO:0000256" key="1">
    <source>
        <dbReference type="SAM" id="MobiDB-lite"/>
    </source>
</evidence>
<feature type="compositionally biased region" description="Low complexity" evidence="1">
    <location>
        <begin position="218"/>
        <end position="228"/>
    </location>
</feature>
<feature type="compositionally biased region" description="Basic and acidic residues" evidence="1">
    <location>
        <begin position="500"/>
        <end position="512"/>
    </location>
</feature>
<reference evidence="2" key="1">
    <citation type="submission" date="2017-08" db="EMBL/GenBank/DDBJ databases">
        <authorList>
            <person name="Polle J.E."/>
            <person name="Barry K."/>
            <person name="Cushman J."/>
            <person name="Schmutz J."/>
            <person name="Tran D."/>
            <person name="Hathwaick L.T."/>
            <person name="Yim W.C."/>
            <person name="Jenkins J."/>
            <person name="Mckie-Krisberg Z.M."/>
            <person name="Prochnik S."/>
            <person name="Lindquist E."/>
            <person name="Dockter R.B."/>
            <person name="Adam C."/>
            <person name="Molina H."/>
            <person name="Bunkerborg J."/>
            <person name="Jin E."/>
            <person name="Buchheim M."/>
            <person name="Magnuson J."/>
        </authorList>
    </citation>
    <scope>NUCLEOTIDE SEQUENCE</scope>
    <source>
        <strain evidence="2">CCAP 19/18</strain>
    </source>
</reference>
<organism evidence="2 3">
    <name type="scientific">Dunaliella salina</name>
    <name type="common">Green alga</name>
    <name type="synonym">Protococcus salinus</name>
    <dbReference type="NCBI Taxonomy" id="3046"/>
    <lineage>
        <taxon>Eukaryota</taxon>
        <taxon>Viridiplantae</taxon>
        <taxon>Chlorophyta</taxon>
        <taxon>core chlorophytes</taxon>
        <taxon>Chlorophyceae</taxon>
        <taxon>CS clade</taxon>
        <taxon>Chlamydomonadales</taxon>
        <taxon>Dunaliellaceae</taxon>
        <taxon>Dunaliella</taxon>
    </lineage>
</organism>
<sequence length="741" mass="79122">MANSPFLHETPVKCAGPDETCHLSATTAAPPNPKSPGKPAGVPPQSLPVRLNPTRLLEAVSVPERHFVTYVPRSNIPRLLRQGTADMLLGRYLSHLVGLCQHATPAGQRTEAKALEAVRADADLRATARLTAAAHETALYKQVTSKHAYTALSTNTECSLATLRLHAPADRLEQLLSKYGTSAAAAFAPPPAKAPPAAAAPSRPSRQAVSEDTHDLFDSSSSSEQAEGSSEEDASSSEESGSEGGAGSQSPVETGPGHEHVSNGKRADRQEEQQKEAPVGHEVGSQSPPEELGPGDERPSIRKQTDEQGAQQKEDSGNLKTGSPLREESCLDGESSSIRKEASKRGAQEQGQAAPAGHEASSPARDQKVLEPPACSAGGDTQPDGQQQQQQQLQRQQRQQQAKNGGGGLSPGEDHQQQGGSAGFLGPKREAEQHSFPSGQEQLGGRGQHCGDFEGERCEGQGGLEGHEGHVGHEEEHGHGGALKPGCQGGQHVCHKGHKGHEDQRGHQEDSQSKAAACASGAPESLQHEEHATEMGPQEELRGEDLQGTCQGFSHGRVDEEGGHDGSCAEEQEEEDREQKESVCNSMTAGRRSSHGRGGEKGGRHRSKSSRAQDDRGKRDDEGNYGSDGNRDGEKAGASSSDKRSRQRHRSSTGRKREEVEEEGRGKEGGGVYAQVVAFVRGLLNPLYKARLIPKDRFKAIVQRSSQKIMDRHQGAPDASFLLHEHEAIRRFVLKMVEASQ</sequence>
<evidence type="ECO:0000313" key="3">
    <source>
        <dbReference type="Proteomes" id="UP000815325"/>
    </source>
</evidence>
<comment type="caution">
    <text evidence="2">The sequence shown here is derived from an EMBL/GenBank/DDBJ whole genome shotgun (WGS) entry which is preliminary data.</text>
</comment>
<feature type="region of interest" description="Disordered" evidence="1">
    <location>
        <begin position="187"/>
        <end position="667"/>
    </location>
</feature>
<feature type="compositionally biased region" description="Basic residues" evidence="1">
    <location>
        <begin position="645"/>
        <end position="654"/>
    </location>
</feature>
<feature type="compositionally biased region" description="Low complexity" evidence="1">
    <location>
        <begin position="386"/>
        <end position="401"/>
    </location>
</feature>